<accession>A0AAX4JG41</accession>
<keyword evidence="2" id="KW-1185">Reference proteome</keyword>
<dbReference type="RefSeq" id="XP_065331102.1">
    <property type="nucleotide sequence ID" value="XM_065475030.1"/>
</dbReference>
<organism evidence="1 2">
    <name type="scientific">Vairimorpha necatrix</name>
    <dbReference type="NCBI Taxonomy" id="6039"/>
    <lineage>
        <taxon>Eukaryota</taxon>
        <taxon>Fungi</taxon>
        <taxon>Fungi incertae sedis</taxon>
        <taxon>Microsporidia</taxon>
        <taxon>Nosematidae</taxon>
        <taxon>Vairimorpha</taxon>
    </lineage>
</organism>
<sequence>MNLFYLLCLGMRGNTINKKKNHKENNRINRIIDQTSTQEFPQYNLQLIIRRLGDKTLSNHIYINQDNRDLDNQQRDVERGREMQLMIDYYMNTLNG</sequence>
<dbReference type="AlphaFoldDB" id="A0AAX4JG41"/>
<dbReference type="GeneID" id="90542795"/>
<evidence type="ECO:0000313" key="1">
    <source>
        <dbReference type="EMBL" id="WUR04957.1"/>
    </source>
</evidence>
<reference evidence="1" key="1">
    <citation type="journal article" date="2024" name="BMC Genomics">
        <title>Functional annotation of a divergent genome using sequence and structure-based similarity.</title>
        <authorList>
            <person name="Svedberg D."/>
            <person name="Winiger R.R."/>
            <person name="Berg A."/>
            <person name="Sharma H."/>
            <person name="Tellgren-Roth C."/>
            <person name="Debrunner-Vossbrinck B.A."/>
            <person name="Vossbrinck C.R."/>
            <person name="Barandun J."/>
        </authorList>
    </citation>
    <scope>NUCLEOTIDE SEQUENCE</scope>
    <source>
        <strain evidence="1">Illinois isolate</strain>
    </source>
</reference>
<evidence type="ECO:0000313" key="2">
    <source>
        <dbReference type="Proteomes" id="UP001334084"/>
    </source>
</evidence>
<dbReference type="EMBL" id="CP142736">
    <property type="protein sequence ID" value="WUR04957.1"/>
    <property type="molecule type" value="Genomic_DNA"/>
</dbReference>
<name>A0AAX4JG41_9MICR</name>
<protein>
    <submittedName>
        <fullName evidence="1">Uncharacterized protein</fullName>
    </submittedName>
</protein>
<dbReference type="Proteomes" id="UP001334084">
    <property type="component" value="Chromosome 11"/>
</dbReference>
<proteinExistence type="predicted"/>
<dbReference type="KEGG" id="vnx:VNE69_11121"/>
<gene>
    <name evidence="1" type="ORF">VNE69_11121</name>
</gene>